<keyword evidence="16" id="KW-1133">Transmembrane helix</keyword>
<evidence type="ECO:0000313" key="18">
    <source>
        <dbReference type="EMBL" id="KAG6446581.1"/>
    </source>
</evidence>
<keyword evidence="9 16" id="KW-0472">Membrane</keyword>
<dbReference type="PROSITE" id="PS00022">
    <property type="entry name" value="EGF_1"/>
    <property type="match status" value="1"/>
</dbReference>
<dbReference type="GO" id="GO:0007283">
    <property type="term" value="P:spermatogenesis"/>
    <property type="evidence" value="ECO:0007669"/>
    <property type="project" value="UniProtKB-KW"/>
</dbReference>
<keyword evidence="3" id="KW-1003">Cell membrane</keyword>
<dbReference type="GO" id="GO:0005886">
    <property type="term" value="C:plasma membrane"/>
    <property type="evidence" value="ECO:0007669"/>
    <property type="project" value="UniProtKB-SubCell"/>
</dbReference>
<dbReference type="InterPro" id="IPR000033">
    <property type="entry name" value="LDLR_classB_rpt"/>
</dbReference>
<evidence type="ECO:0000256" key="9">
    <source>
        <dbReference type="ARBA" id="ARBA00023136"/>
    </source>
</evidence>
<keyword evidence="10 14" id="KW-1015">Disulfide bond</keyword>
<dbReference type="GO" id="GO:0017147">
    <property type="term" value="F:Wnt-protein binding"/>
    <property type="evidence" value="ECO:0007669"/>
    <property type="project" value="TreeGrafter"/>
</dbReference>
<evidence type="ECO:0000256" key="8">
    <source>
        <dbReference type="ARBA" id="ARBA00022943"/>
    </source>
</evidence>
<comment type="subcellular location">
    <subcellularLocation>
        <location evidence="1">Cell membrane</location>
    </subcellularLocation>
    <subcellularLocation>
        <location evidence="2">Membrane</location>
        <topology evidence="2">Single-pass type I membrane protein</topology>
    </subcellularLocation>
</comment>
<keyword evidence="4 14" id="KW-0245">EGF-like domain</keyword>
<dbReference type="PROSITE" id="PS50026">
    <property type="entry name" value="EGF_3"/>
    <property type="match status" value="1"/>
</dbReference>
<feature type="disulfide bond" evidence="14">
    <location>
        <begin position="350"/>
        <end position="359"/>
    </location>
</feature>
<keyword evidence="7" id="KW-0744">Spermatogenesis</keyword>
<evidence type="ECO:0000256" key="12">
    <source>
        <dbReference type="ARBA" id="ARBA00038070"/>
    </source>
</evidence>
<evidence type="ECO:0000256" key="7">
    <source>
        <dbReference type="ARBA" id="ARBA00022871"/>
    </source>
</evidence>
<comment type="similarity">
    <text evidence="12">Belongs to the cueball family.</text>
</comment>
<dbReference type="GO" id="GO:0060070">
    <property type="term" value="P:canonical Wnt signaling pathway"/>
    <property type="evidence" value="ECO:0007669"/>
    <property type="project" value="TreeGrafter"/>
</dbReference>
<gene>
    <name evidence="18" type="ORF">O3G_MSEX004513</name>
</gene>
<dbReference type="GO" id="GO:0042813">
    <property type="term" value="F:Wnt receptor activity"/>
    <property type="evidence" value="ECO:0007669"/>
    <property type="project" value="TreeGrafter"/>
</dbReference>
<dbReference type="InterPro" id="IPR000742">
    <property type="entry name" value="EGF"/>
</dbReference>
<dbReference type="PANTHER" id="PTHR46513:SF42">
    <property type="entry name" value="PROTEIN CUEBALL"/>
    <property type="match status" value="1"/>
</dbReference>
<evidence type="ECO:0000256" key="5">
    <source>
        <dbReference type="ARBA" id="ARBA00022729"/>
    </source>
</evidence>
<evidence type="ECO:0000256" key="16">
    <source>
        <dbReference type="SAM" id="Phobius"/>
    </source>
</evidence>
<keyword evidence="11" id="KW-0325">Glycoprotein</keyword>
<proteinExistence type="inferred from homology"/>
<comment type="caution">
    <text evidence="14">Lacks conserved residue(s) required for the propagation of feature annotation.</text>
</comment>
<reference evidence="18" key="2">
    <citation type="submission" date="2020-12" db="EMBL/GenBank/DDBJ databases">
        <authorList>
            <person name="Kanost M."/>
        </authorList>
    </citation>
    <scope>NUCLEOTIDE SEQUENCE</scope>
</reference>
<feature type="transmembrane region" description="Helical" evidence="16">
    <location>
        <begin position="423"/>
        <end position="443"/>
    </location>
</feature>
<dbReference type="PANTHER" id="PTHR46513">
    <property type="entry name" value="VITELLOGENIN RECEPTOR-LIKE PROTEIN-RELATED-RELATED"/>
    <property type="match status" value="1"/>
</dbReference>
<evidence type="ECO:0000256" key="10">
    <source>
        <dbReference type="ARBA" id="ARBA00023157"/>
    </source>
</evidence>
<evidence type="ECO:0000256" key="2">
    <source>
        <dbReference type="ARBA" id="ARBA00004479"/>
    </source>
</evidence>
<keyword evidence="5" id="KW-0732">Signal</keyword>
<dbReference type="AlphaFoldDB" id="A0A921YV81"/>
<keyword evidence="8" id="KW-0221">Differentiation</keyword>
<evidence type="ECO:0000256" key="1">
    <source>
        <dbReference type="ARBA" id="ARBA00004236"/>
    </source>
</evidence>
<dbReference type="Proteomes" id="UP000791440">
    <property type="component" value="Unassembled WGS sequence"/>
</dbReference>
<evidence type="ECO:0000256" key="15">
    <source>
        <dbReference type="PROSITE-ProRule" id="PRU00461"/>
    </source>
</evidence>
<dbReference type="Pfam" id="PF00058">
    <property type="entry name" value="Ldl_recept_b"/>
    <property type="match status" value="2"/>
</dbReference>
<organism evidence="18 19">
    <name type="scientific">Manduca sexta</name>
    <name type="common">Tobacco hawkmoth</name>
    <name type="synonym">Tobacco hornworm</name>
    <dbReference type="NCBI Taxonomy" id="7130"/>
    <lineage>
        <taxon>Eukaryota</taxon>
        <taxon>Metazoa</taxon>
        <taxon>Ecdysozoa</taxon>
        <taxon>Arthropoda</taxon>
        <taxon>Hexapoda</taxon>
        <taxon>Insecta</taxon>
        <taxon>Pterygota</taxon>
        <taxon>Neoptera</taxon>
        <taxon>Endopterygota</taxon>
        <taxon>Lepidoptera</taxon>
        <taxon>Glossata</taxon>
        <taxon>Ditrysia</taxon>
        <taxon>Bombycoidea</taxon>
        <taxon>Sphingidae</taxon>
        <taxon>Sphinginae</taxon>
        <taxon>Sphingini</taxon>
        <taxon>Manduca</taxon>
    </lineage>
</organism>
<evidence type="ECO:0000256" key="6">
    <source>
        <dbReference type="ARBA" id="ARBA00022737"/>
    </source>
</evidence>
<feature type="repeat" description="LDL-receptor class B" evidence="15">
    <location>
        <begin position="95"/>
        <end position="140"/>
    </location>
</feature>
<evidence type="ECO:0000256" key="14">
    <source>
        <dbReference type="PROSITE-ProRule" id="PRU00076"/>
    </source>
</evidence>
<accession>A0A921YV81</accession>
<feature type="repeat" description="LDL-receptor class B" evidence="15">
    <location>
        <begin position="141"/>
        <end position="186"/>
    </location>
</feature>
<evidence type="ECO:0000256" key="13">
    <source>
        <dbReference type="ARBA" id="ARBA00040020"/>
    </source>
</evidence>
<keyword evidence="8" id="KW-0896">Oogenesis</keyword>
<dbReference type="GO" id="GO:0048477">
    <property type="term" value="P:oogenesis"/>
    <property type="evidence" value="ECO:0007669"/>
    <property type="project" value="UniProtKB-KW"/>
</dbReference>
<dbReference type="PROSITE" id="PS51120">
    <property type="entry name" value="LDLRB"/>
    <property type="match status" value="2"/>
</dbReference>
<sequence>MILFVDKQSDNASIFSYHLATNKYQSLVRKKAYENIQGIAFDPVTSLLFWTDAMDKTISWMSLKQDPKNKDLYGNILMKMDDEIPRGIAVDSCRGYIYWTNTNISKQSTIERAKFDGSDREIIVKTNIYMPVSIAIDQRTGRLYWLDDKEGIHYSVESSDLNGQNRKTLLDDFNHTPNALSVSKDHIYWVDWAYKTVWRIPKDPPASVVPEEYITFTIEPHGIVANYTIEDQTQNVPECEVLSKLVVNKTTINDTFNVPPDMGLYCFHGTKIQGKLQCKCSAGYTGTRCEIPVCTNYCVQGDCTVTDGEAKCTCAEGYVGARCEINVCYGFCLNNGACSINENQQPICKCPSDFEGARCETLISPTTTSTAAPTTSNTEDSNVNISCNCTATNTTKSSEYASDNLTPEEVFCTNGWDTVRDPVILFLVITIICMFFANMVLLHKLKQLKMRPRIKKRIIVNKNTTPMTSRPDQCEITIENCCNMNICETPCFEPRSTIRPSLLDSKPGKEEKRNLIANMECPDNY</sequence>
<keyword evidence="6" id="KW-0677">Repeat</keyword>
<evidence type="ECO:0000313" key="19">
    <source>
        <dbReference type="Proteomes" id="UP000791440"/>
    </source>
</evidence>
<evidence type="ECO:0000259" key="17">
    <source>
        <dbReference type="PROSITE" id="PS50026"/>
    </source>
</evidence>
<keyword evidence="19" id="KW-1185">Reference proteome</keyword>
<protein>
    <recommendedName>
        <fullName evidence="13">Protein cueball</fullName>
    </recommendedName>
</protein>
<dbReference type="SMART" id="SM00181">
    <property type="entry name" value="EGF"/>
    <property type="match status" value="3"/>
</dbReference>
<dbReference type="SMART" id="SM00135">
    <property type="entry name" value="LY"/>
    <property type="match status" value="4"/>
</dbReference>
<name>A0A921YV81_MANSE</name>
<feature type="disulfide bond" evidence="14">
    <location>
        <begin position="328"/>
        <end position="338"/>
    </location>
</feature>
<evidence type="ECO:0000256" key="11">
    <source>
        <dbReference type="ARBA" id="ARBA00023180"/>
    </source>
</evidence>
<dbReference type="EMBL" id="JH668334">
    <property type="protein sequence ID" value="KAG6446581.1"/>
    <property type="molecule type" value="Genomic_DNA"/>
</dbReference>
<feature type="domain" description="EGF-like" evidence="17">
    <location>
        <begin position="324"/>
        <end position="360"/>
    </location>
</feature>
<dbReference type="InterPro" id="IPR050778">
    <property type="entry name" value="Cueball_EGF_LRP_Nidogen"/>
</dbReference>
<reference evidence="18" key="1">
    <citation type="journal article" date="2016" name="Insect Biochem. Mol. Biol.">
        <title>Multifaceted biological insights from a draft genome sequence of the tobacco hornworm moth, Manduca sexta.</title>
        <authorList>
            <person name="Kanost M.R."/>
            <person name="Arrese E.L."/>
            <person name="Cao X."/>
            <person name="Chen Y.R."/>
            <person name="Chellapilla S."/>
            <person name="Goldsmith M.R."/>
            <person name="Grosse-Wilde E."/>
            <person name="Heckel D.G."/>
            <person name="Herndon N."/>
            <person name="Jiang H."/>
            <person name="Papanicolaou A."/>
            <person name="Qu J."/>
            <person name="Soulages J.L."/>
            <person name="Vogel H."/>
            <person name="Walters J."/>
            <person name="Waterhouse R.M."/>
            <person name="Ahn S.J."/>
            <person name="Almeida F.C."/>
            <person name="An C."/>
            <person name="Aqrawi P."/>
            <person name="Bretschneider A."/>
            <person name="Bryant W.B."/>
            <person name="Bucks S."/>
            <person name="Chao H."/>
            <person name="Chevignon G."/>
            <person name="Christen J.M."/>
            <person name="Clarke D.F."/>
            <person name="Dittmer N.T."/>
            <person name="Ferguson L.C.F."/>
            <person name="Garavelou S."/>
            <person name="Gordon K.H.J."/>
            <person name="Gunaratna R.T."/>
            <person name="Han Y."/>
            <person name="Hauser F."/>
            <person name="He Y."/>
            <person name="Heidel-Fischer H."/>
            <person name="Hirsh A."/>
            <person name="Hu Y."/>
            <person name="Jiang H."/>
            <person name="Kalra D."/>
            <person name="Klinner C."/>
            <person name="Konig C."/>
            <person name="Kovar C."/>
            <person name="Kroll A.R."/>
            <person name="Kuwar S.S."/>
            <person name="Lee S.L."/>
            <person name="Lehman R."/>
            <person name="Li K."/>
            <person name="Li Z."/>
            <person name="Liang H."/>
            <person name="Lovelace S."/>
            <person name="Lu Z."/>
            <person name="Mansfield J.H."/>
            <person name="McCulloch K.J."/>
            <person name="Mathew T."/>
            <person name="Morton B."/>
            <person name="Muzny D.M."/>
            <person name="Neunemann D."/>
            <person name="Ongeri F."/>
            <person name="Pauchet Y."/>
            <person name="Pu L.L."/>
            <person name="Pyrousis I."/>
            <person name="Rao X.J."/>
            <person name="Redding A."/>
            <person name="Roesel C."/>
            <person name="Sanchez-Gracia A."/>
            <person name="Schaack S."/>
            <person name="Shukla A."/>
            <person name="Tetreau G."/>
            <person name="Wang Y."/>
            <person name="Xiong G.H."/>
            <person name="Traut W."/>
            <person name="Walsh T.K."/>
            <person name="Worley K.C."/>
            <person name="Wu D."/>
            <person name="Wu W."/>
            <person name="Wu Y.Q."/>
            <person name="Zhang X."/>
            <person name="Zou Z."/>
            <person name="Zucker H."/>
            <person name="Briscoe A.D."/>
            <person name="Burmester T."/>
            <person name="Clem R.J."/>
            <person name="Feyereisen R."/>
            <person name="Grimmelikhuijzen C.J.P."/>
            <person name="Hamodrakas S.J."/>
            <person name="Hansson B.S."/>
            <person name="Huguet E."/>
            <person name="Jermiin L.S."/>
            <person name="Lan Q."/>
            <person name="Lehman H.K."/>
            <person name="Lorenzen M."/>
            <person name="Merzendorfer H."/>
            <person name="Michalopoulos I."/>
            <person name="Morton D.B."/>
            <person name="Muthukrishnan S."/>
            <person name="Oakeshott J.G."/>
            <person name="Palmer W."/>
            <person name="Park Y."/>
            <person name="Passarelli A.L."/>
            <person name="Rozas J."/>
            <person name="Schwartz L.M."/>
            <person name="Smith W."/>
            <person name="Southgate A."/>
            <person name="Vilcinskas A."/>
            <person name="Vogt R."/>
            <person name="Wang P."/>
            <person name="Werren J."/>
            <person name="Yu X.Q."/>
            <person name="Zhou J.J."/>
            <person name="Brown S.J."/>
            <person name="Scherer S.E."/>
            <person name="Richards S."/>
            <person name="Blissard G.W."/>
        </authorList>
    </citation>
    <scope>NUCLEOTIDE SEQUENCE</scope>
</reference>
<evidence type="ECO:0000256" key="4">
    <source>
        <dbReference type="ARBA" id="ARBA00022536"/>
    </source>
</evidence>
<comment type="caution">
    <text evidence="18">The sequence shown here is derived from an EMBL/GenBank/DDBJ whole genome shotgun (WGS) entry which is preliminary data.</text>
</comment>
<evidence type="ECO:0000256" key="3">
    <source>
        <dbReference type="ARBA" id="ARBA00022475"/>
    </source>
</evidence>
<keyword evidence="16" id="KW-0812">Transmembrane</keyword>